<reference evidence="3" key="1">
    <citation type="journal article" date="2019" name="Int. J. Syst. Evol. Microbiol.">
        <title>The Global Catalogue of Microorganisms (GCM) 10K type strain sequencing project: providing services to taxonomists for standard genome sequencing and annotation.</title>
        <authorList>
            <consortium name="The Broad Institute Genomics Platform"/>
            <consortium name="The Broad Institute Genome Sequencing Center for Infectious Disease"/>
            <person name="Wu L."/>
            <person name="Ma J."/>
        </authorList>
    </citation>
    <scope>NUCLEOTIDE SEQUENCE [LARGE SCALE GENOMIC DNA]</scope>
    <source>
        <strain evidence="3">CCUG 53762</strain>
    </source>
</reference>
<protein>
    <submittedName>
        <fullName evidence="2">Uncharacterized protein</fullName>
    </submittedName>
</protein>
<keyword evidence="1" id="KW-0812">Transmembrane</keyword>
<evidence type="ECO:0000256" key="1">
    <source>
        <dbReference type="SAM" id="Phobius"/>
    </source>
</evidence>
<evidence type="ECO:0000313" key="3">
    <source>
        <dbReference type="Proteomes" id="UP001597118"/>
    </source>
</evidence>
<gene>
    <name evidence="2" type="ORF">ACFSAH_04340</name>
</gene>
<evidence type="ECO:0000313" key="2">
    <source>
        <dbReference type="EMBL" id="MFD1629092.1"/>
    </source>
</evidence>
<name>A0ABW4IAV6_9SPHI</name>
<organism evidence="2 3">
    <name type="scientific">Pseudopedobacter beijingensis</name>
    <dbReference type="NCBI Taxonomy" id="1207056"/>
    <lineage>
        <taxon>Bacteria</taxon>
        <taxon>Pseudomonadati</taxon>
        <taxon>Bacteroidota</taxon>
        <taxon>Sphingobacteriia</taxon>
        <taxon>Sphingobacteriales</taxon>
        <taxon>Sphingobacteriaceae</taxon>
        <taxon>Pseudopedobacter</taxon>
    </lineage>
</organism>
<accession>A0ABW4IAV6</accession>
<feature type="transmembrane region" description="Helical" evidence="1">
    <location>
        <begin position="6"/>
        <end position="27"/>
    </location>
</feature>
<dbReference type="Proteomes" id="UP001597118">
    <property type="component" value="Unassembled WGS sequence"/>
</dbReference>
<keyword evidence="3" id="KW-1185">Reference proteome</keyword>
<keyword evidence="1" id="KW-0472">Membrane</keyword>
<dbReference type="EMBL" id="JBHUDG010000003">
    <property type="protein sequence ID" value="MFD1629092.1"/>
    <property type="molecule type" value="Genomic_DNA"/>
</dbReference>
<proteinExistence type="predicted"/>
<comment type="caution">
    <text evidence="2">The sequence shown here is derived from an EMBL/GenBank/DDBJ whole genome shotgun (WGS) entry which is preliminary data.</text>
</comment>
<keyword evidence="1" id="KW-1133">Transmembrane helix</keyword>
<dbReference type="RefSeq" id="WP_379661472.1">
    <property type="nucleotide sequence ID" value="NZ_JBHUDG010000003.1"/>
</dbReference>
<sequence>MKKTGFVSPFIMLIIPVVFFIGLSLALNVTKSNDEISTTANKIEVIQKVSIKTLLSSLF</sequence>